<evidence type="ECO:0000313" key="6">
    <source>
        <dbReference type="Proteomes" id="UP000092443"/>
    </source>
</evidence>
<evidence type="ECO:0000256" key="2">
    <source>
        <dbReference type="ARBA" id="ARBA00023136"/>
    </source>
</evidence>
<evidence type="ECO:0000313" key="7">
    <source>
        <dbReference type="RefSeq" id="XP_037898179.1"/>
    </source>
</evidence>
<evidence type="ECO:0000256" key="3">
    <source>
        <dbReference type="ARBA" id="ARBA00023157"/>
    </source>
</evidence>
<dbReference type="SMART" id="SM00409">
    <property type="entry name" value="IG"/>
    <property type="match status" value="1"/>
</dbReference>
<dbReference type="PANTHER" id="PTHR21261">
    <property type="entry name" value="BEAT PROTEIN"/>
    <property type="match status" value="1"/>
</dbReference>
<name>A0A9C5ZK63_9MUSC</name>
<accession>A0A9C5ZK63</accession>
<feature type="chain" id="PRO_5039634744" evidence="4">
    <location>
        <begin position="26"/>
        <end position="411"/>
    </location>
</feature>
<dbReference type="RefSeq" id="XP_037898179.1">
    <property type="nucleotide sequence ID" value="XM_038042251.1"/>
</dbReference>
<dbReference type="Gene3D" id="2.60.40.10">
    <property type="entry name" value="Immunoglobulins"/>
    <property type="match status" value="2"/>
</dbReference>
<evidence type="ECO:0000256" key="4">
    <source>
        <dbReference type="SAM" id="SignalP"/>
    </source>
</evidence>
<dbReference type="GO" id="GO:0008045">
    <property type="term" value="P:motor neuron axon guidance"/>
    <property type="evidence" value="ECO:0007669"/>
    <property type="project" value="TreeGrafter"/>
</dbReference>
<comment type="subcellular location">
    <subcellularLocation>
        <location evidence="1">Membrane</location>
        <topology evidence="1">Single-pass membrane protein</topology>
    </subcellularLocation>
</comment>
<dbReference type="FunFam" id="2.60.40.10:FF:000437">
    <property type="entry name" value="Beat-IIIc, isoform A"/>
    <property type="match status" value="1"/>
</dbReference>
<reference evidence="7" key="1">
    <citation type="submission" date="2025-08" db="UniProtKB">
        <authorList>
            <consortium name="RefSeq"/>
        </authorList>
    </citation>
    <scope>IDENTIFICATION</scope>
    <source>
        <tissue evidence="7">Whole body pupa</tissue>
    </source>
</reference>
<dbReference type="Pfam" id="PF08205">
    <property type="entry name" value="C2-set_2"/>
    <property type="match status" value="1"/>
</dbReference>
<keyword evidence="2" id="KW-0472">Membrane</keyword>
<protein>
    <submittedName>
        <fullName evidence="7">Uncharacterized protein LOC119642934 isoform X1</fullName>
    </submittedName>
</protein>
<dbReference type="SUPFAM" id="SSF48726">
    <property type="entry name" value="Immunoglobulin"/>
    <property type="match status" value="1"/>
</dbReference>
<keyword evidence="6" id="KW-1185">Reference proteome</keyword>
<dbReference type="InterPro" id="IPR013162">
    <property type="entry name" value="CD80_C2-set"/>
</dbReference>
<dbReference type="PANTHER" id="PTHR21261:SF8">
    <property type="entry name" value="BEATEN PATH IA, ISOFORM B-RELATED"/>
    <property type="match status" value="1"/>
</dbReference>
<dbReference type="Proteomes" id="UP000092443">
    <property type="component" value="Unplaced"/>
</dbReference>
<gene>
    <name evidence="7" type="primary">LOC119642934</name>
</gene>
<feature type="signal peptide" evidence="4">
    <location>
        <begin position="1"/>
        <end position="25"/>
    </location>
</feature>
<dbReference type="InterPro" id="IPR036179">
    <property type="entry name" value="Ig-like_dom_sf"/>
</dbReference>
<sequence>MYLISLIKAFLIVLICLSLVVFANALRDVRVQVPAAVRRGEKAILKCLYDLEGDNLYSVKWYKGRREFYSYTPKETPAMKVFQFSGVKVERSSSNESQLVLDTVNAATTGKYSCEVSADAPSFHTLISAGDLEVVVVPGKEPIITGIKSRYHVGDIIRGNCTSAHSRPAANITWTINGYETNPSYVRQHKPIKDLRDLETVISGIHFVVTPQHFIRGKLKIRCTAHIHDVYWKSTEKSIEEDRQVARPNEVNLINSFSDDYFDLEDEDDNENDDVRDRSAHITHIKGDMSSLNANGSTAAHFATCLRLWPHLTTLPFLWYALQEILQLLRQLFGQQQITNAKIDNGLNRKVNKHSKHNIHYQQQKQQVEQHISRTTAKATAANSQATLSYLLKWLQRKQKHSQANNNKKEN</sequence>
<dbReference type="GeneID" id="119642934"/>
<evidence type="ECO:0000259" key="5">
    <source>
        <dbReference type="PROSITE" id="PS50835"/>
    </source>
</evidence>
<dbReference type="AlphaFoldDB" id="A0A9C5ZK63"/>
<dbReference type="InterPro" id="IPR003599">
    <property type="entry name" value="Ig_sub"/>
</dbReference>
<proteinExistence type="predicted"/>
<dbReference type="PROSITE" id="PS50835">
    <property type="entry name" value="IG_LIKE"/>
    <property type="match status" value="1"/>
</dbReference>
<dbReference type="InterPro" id="IPR007110">
    <property type="entry name" value="Ig-like_dom"/>
</dbReference>
<feature type="domain" description="Ig-like" evidence="5">
    <location>
        <begin position="37"/>
        <end position="128"/>
    </location>
</feature>
<evidence type="ECO:0000256" key="1">
    <source>
        <dbReference type="ARBA" id="ARBA00004167"/>
    </source>
</evidence>
<dbReference type="InterPro" id="IPR013783">
    <property type="entry name" value="Ig-like_fold"/>
</dbReference>
<organism evidence="6 7">
    <name type="scientific">Glossina fuscipes</name>
    <dbReference type="NCBI Taxonomy" id="7396"/>
    <lineage>
        <taxon>Eukaryota</taxon>
        <taxon>Metazoa</taxon>
        <taxon>Ecdysozoa</taxon>
        <taxon>Arthropoda</taxon>
        <taxon>Hexapoda</taxon>
        <taxon>Insecta</taxon>
        <taxon>Pterygota</taxon>
        <taxon>Neoptera</taxon>
        <taxon>Endopterygota</taxon>
        <taxon>Diptera</taxon>
        <taxon>Brachycera</taxon>
        <taxon>Muscomorpha</taxon>
        <taxon>Hippoboscoidea</taxon>
        <taxon>Glossinidae</taxon>
        <taxon>Glossina</taxon>
    </lineage>
</organism>
<dbReference type="GO" id="GO:0016020">
    <property type="term" value="C:membrane"/>
    <property type="evidence" value="ECO:0007669"/>
    <property type="project" value="UniProtKB-SubCell"/>
</dbReference>
<keyword evidence="4" id="KW-0732">Signal</keyword>
<dbReference type="KEGG" id="gfs:119642934"/>
<keyword evidence="3" id="KW-1015">Disulfide bond</keyword>